<evidence type="ECO:0000256" key="3">
    <source>
        <dbReference type="ARBA" id="ARBA00022729"/>
    </source>
</evidence>
<keyword evidence="3 9" id="KW-0732">Signal</keyword>
<dbReference type="InterPro" id="IPR044865">
    <property type="entry name" value="MRH_dom"/>
</dbReference>
<keyword evidence="7" id="KW-0472">Membrane</keyword>
<dbReference type="SUPFAM" id="SSF50911">
    <property type="entry name" value="Mannose 6-phosphate receptor domain"/>
    <property type="match status" value="1"/>
</dbReference>
<dbReference type="PANTHER" id="PTHR15414:SF0">
    <property type="entry name" value="ENDOPLASMIC RETICULUM LECTIN 1"/>
    <property type="match status" value="1"/>
</dbReference>
<dbReference type="PROSITE" id="PS51914">
    <property type="entry name" value="MRH"/>
    <property type="match status" value="1"/>
</dbReference>
<dbReference type="AlphaFoldDB" id="A0A8K0T632"/>
<organism evidence="11 12">
    <name type="scientific">Plectosphaerella cucumerina</name>
    <dbReference type="NCBI Taxonomy" id="40658"/>
    <lineage>
        <taxon>Eukaryota</taxon>
        <taxon>Fungi</taxon>
        <taxon>Dikarya</taxon>
        <taxon>Ascomycota</taxon>
        <taxon>Pezizomycotina</taxon>
        <taxon>Sordariomycetes</taxon>
        <taxon>Hypocreomycetidae</taxon>
        <taxon>Glomerellales</taxon>
        <taxon>Plectosphaerellaceae</taxon>
        <taxon>Plectosphaerella</taxon>
    </lineage>
</organism>
<gene>
    <name evidence="11" type="ORF">B0T11DRAFT_343550</name>
</gene>
<evidence type="ECO:0000256" key="6">
    <source>
        <dbReference type="ARBA" id="ARBA00023157"/>
    </source>
</evidence>
<comment type="function">
    <text evidence="7">Lectin involved in the quality control of the secretory pathway. As a member of the endoplasmic reticulum-associated degradation lumenal (ERAD-L) surveillance system, targets misfolded endoplasmic reticulum lumenal glycoproteins for degradation.</text>
</comment>
<protein>
    <recommendedName>
        <fullName evidence="7">Endoplasmic reticulum lectin</fullName>
    </recommendedName>
    <alternativeName>
        <fullName evidence="7">Protein OS-9 homolog</fullName>
    </alternativeName>
</protein>
<evidence type="ECO:0000313" key="11">
    <source>
        <dbReference type="EMBL" id="KAH7347369.1"/>
    </source>
</evidence>
<dbReference type="Pfam" id="PF07915">
    <property type="entry name" value="PRKCSH"/>
    <property type="match status" value="1"/>
</dbReference>
<dbReference type="OrthoDB" id="448954at2759"/>
<keyword evidence="6" id="KW-1015">Disulfide bond</keyword>
<evidence type="ECO:0000259" key="10">
    <source>
        <dbReference type="PROSITE" id="PS51914"/>
    </source>
</evidence>
<feature type="region of interest" description="Disordered" evidence="8">
    <location>
        <begin position="493"/>
        <end position="553"/>
    </location>
</feature>
<comment type="subcellular location">
    <subcellularLocation>
        <location evidence="1 7">Endoplasmic reticulum membrane</location>
        <topology evidence="1 7">Peripheral membrane protein</topology>
        <orientation evidence="1 7">Lumenal side</orientation>
    </subcellularLocation>
</comment>
<evidence type="ECO:0000256" key="8">
    <source>
        <dbReference type="SAM" id="MobiDB-lite"/>
    </source>
</evidence>
<evidence type="ECO:0000256" key="5">
    <source>
        <dbReference type="ARBA" id="ARBA00022824"/>
    </source>
</evidence>
<dbReference type="InterPro" id="IPR045149">
    <property type="entry name" value="OS-9-like"/>
</dbReference>
<feature type="compositionally biased region" description="Polar residues" evidence="8">
    <location>
        <begin position="216"/>
        <end position="228"/>
    </location>
</feature>
<evidence type="ECO:0000256" key="7">
    <source>
        <dbReference type="RuleBase" id="RU369099"/>
    </source>
</evidence>
<feature type="signal peptide" evidence="9">
    <location>
        <begin position="1"/>
        <end position="17"/>
    </location>
</feature>
<proteinExistence type="inferred from homology"/>
<dbReference type="EMBL" id="JAGPXD010000007">
    <property type="protein sequence ID" value="KAH7347369.1"/>
    <property type="molecule type" value="Genomic_DNA"/>
</dbReference>
<dbReference type="InterPro" id="IPR009011">
    <property type="entry name" value="Man6P_isomerase_rcpt-bd_dom_sf"/>
</dbReference>
<feature type="domain" description="MRH" evidence="10">
    <location>
        <begin position="150"/>
        <end position="298"/>
    </location>
</feature>
<evidence type="ECO:0000256" key="4">
    <source>
        <dbReference type="ARBA" id="ARBA00022734"/>
    </source>
</evidence>
<evidence type="ECO:0000256" key="1">
    <source>
        <dbReference type="ARBA" id="ARBA00004367"/>
    </source>
</evidence>
<comment type="similarity">
    <text evidence="2 7">Belongs to the OS-9 family.</text>
</comment>
<comment type="caution">
    <text evidence="11">The sequence shown here is derived from an EMBL/GenBank/DDBJ whole genome shotgun (WGS) entry which is preliminary data.</text>
</comment>
<evidence type="ECO:0000256" key="9">
    <source>
        <dbReference type="SAM" id="SignalP"/>
    </source>
</evidence>
<dbReference type="GO" id="GO:0005789">
    <property type="term" value="C:endoplasmic reticulum membrane"/>
    <property type="evidence" value="ECO:0007669"/>
    <property type="project" value="UniProtKB-SubCell"/>
</dbReference>
<sequence length="553" mass="61288">MRRLNFALLASAQLVEAAVRQQSFSPHDDLVAYPQYEIIFSEGFISQKEANSLVDRANPHGTYSADFSSQSSLSSNIREASADDEPSKEKPQETYEVMHFHPSKYLCSVPVLEPAAPYNETASELAKQEEARELARASAAGWELLSELEGTCLYFMSGWWSYSFCYNRQIVQFHALPMMPNGKPPVRDPNTMEFVLGRAAKAPSKQKKQQQKQQQGTDAQATSGNSAVTTDLQVKGDQRYLVQRLDGGTICDLTNRERTIEVQYHCVPGMKGDRIAWIKEVTTCAYLMVVNTPRLCNDVAFLPPTQTTANPITCRLILDTDDPNAEAEWHRRKTLEAEVMMGAKVEALREALKDPLFIEGERPNLNSDAFYKHNAINVGGVVVGGRNVLGQTDKDGKGGTILKPPMSYLPNRAAAGKPAENVEDEETVTIATKASAEDGGKYWTLTDEELNDLDLDMDLMDQMIEEMENHAKDQGWSLELAEGRDGQRELRGYLDKDDELPEKQDEGKAAKGKSAKGKPAKGKVEKGQEAAADAEAEGEEEQVGSQEDFYENA</sequence>
<dbReference type="GO" id="GO:0030246">
    <property type="term" value="F:carbohydrate binding"/>
    <property type="evidence" value="ECO:0007669"/>
    <property type="project" value="UniProtKB-UniRule"/>
</dbReference>
<reference evidence="11" key="1">
    <citation type="journal article" date="2021" name="Nat. Commun.">
        <title>Genetic determinants of endophytism in the Arabidopsis root mycobiome.</title>
        <authorList>
            <person name="Mesny F."/>
            <person name="Miyauchi S."/>
            <person name="Thiergart T."/>
            <person name="Pickel B."/>
            <person name="Atanasova L."/>
            <person name="Karlsson M."/>
            <person name="Huettel B."/>
            <person name="Barry K.W."/>
            <person name="Haridas S."/>
            <person name="Chen C."/>
            <person name="Bauer D."/>
            <person name="Andreopoulos W."/>
            <person name="Pangilinan J."/>
            <person name="LaButti K."/>
            <person name="Riley R."/>
            <person name="Lipzen A."/>
            <person name="Clum A."/>
            <person name="Drula E."/>
            <person name="Henrissat B."/>
            <person name="Kohler A."/>
            <person name="Grigoriev I.V."/>
            <person name="Martin F.M."/>
            <person name="Hacquard S."/>
        </authorList>
    </citation>
    <scope>NUCLEOTIDE SEQUENCE</scope>
    <source>
        <strain evidence="11">MPI-CAGE-AT-0016</strain>
    </source>
</reference>
<keyword evidence="12" id="KW-1185">Reference proteome</keyword>
<dbReference type="GO" id="GO:0005788">
    <property type="term" value="C:endoplasmic reticulum lumen"/>
    <property type="evidence" value="ECO:0007669"/>
    <property type="project" value="UniProtKB-UniRule"/>
</dbReference>
<evidence type="ECO:0000313" key="12">
    <source>
        <dbReference type="Proteomes" id="UP000813385"/>
    </source>
</evidence>
<dbReference type="PANTHER" id="PTHR15414">
    <property type="entry name" value="OS-9-RELATED"/>
    <property type="match status" value="1"/>
</dbReference>
<feature type="region of interest" description="Disordered" evidence="8">
    <location>
        <begin position="64"/>
        <end position="92"/>
    </location>
</feature>
<feature type="compositionally biased region" description="Acidic residues" evidence="8">
    <location>
        <begin position="532"/>
        <end position="553"/>
    </location>
</feature>
<dbReference type="GO" id="GO:0030968">
    <property type="term" value="P:endoplasmic reticulum unfolded protein response"/>
    <property type="evidence" value="ECO:0007669"/>
    <property type="project" value="UniProtKB-UniRule"/>
</dbReference>
<feature type="compositionally biased region" description="Low complexity" evidence="8">
    <location>
        <begin position="64"/>
        <end position="75"/>
    </location>
</feature>
<dbReference type="Proteomes" id="UP000813385">
    <property type="component" value="Unassembled WGS sequence"/>
</dbReference>
<feature type="region of interest" description="Disordered" evidence="8">
    <location>
        <begin position="200"/>
        <end position="228"/>
    </location>
</feature>
<name>A0A8K0T632_9PEZI</name>
<dbReference type="InterPro" id="IPR012913">
    <property type="entry name" value="OS9-like_dom"/>
</dbReference>
<dbReference type="Gene3D" id="2.70.130.10">
    <property type="entry name" value="Mannose-6-phosphate receptor binding domain"/>
    <property type="match status" value="1"/>
</dbReference>
<accession>A0A8K0T632</accession>
<keyword evidence="4 7" id="KW-0430">Lectin</keyword>
<feature type="chain" id="PRO_5035468936" description="Endoplasmic reticulum lectin" evidence="9">
    <location>
        <begin position="18"/>
        <end position="553"/>
    </location>
</feature>
<evidence type="ECO:0000256" key="2">
    <source>
        <dbReference type="ARBA" id="ARBA00009918"/>
    </source>
</evidence>
<feature type="compositionally biased region" description="Basic residues" evidence="8">
    <location>
        <begin position="510"/>
        <end position="521"/>
    </location>
</feature>
<keyword evidence="5 7" id="KW-0256">Endoplasmic reticulum</keyword>
<dbReference type="GO" id="GO:0030970">
    <property type="term" value="P:retrograde protein transport, ER to cytosol"/>
    <property type="evidence" value="ECO:0007669"/>
    <property type="project" value="TreeGrafter"/>
</dbReference>
<feature type="compositionally biased region" description="Basic and acidic residues" evidence="8">
    <location>
        <begin position="493"/>
        <end position="509"/>
    </location>
</feature>